<evidence type="ECO:0000256" key="4">
    <source>
        <dbReference type="ARBA" id="ARBA00022741"/>
    </source>
</evidence>
<dbReference type="InterPro" id="IPR006195">
    <property type="entry name" value="aa-tRNA-synth_II"/>
</dbReference>
<dbReference type="PROSITE" id="PS50862">
    <property type="entry name" value="AA_TRNA_LIGASE_II"/>
    <property type="match status" value="1"/>
</dbReference>
<feature type="compositionally biased region" description="Basic and acidic residues" evidence="10">
    <location>
        <begin position="276"/>
        <end position="298"/>
    </location>
</feature>
<keyword evidence="4" id="KW-0547">Nucleotide-binding</keyword>
<keyword evidence="5" id="KW-0067">ATP-binding</keyword>
<dbReference type="Gene3D" id="3.40.50.800">
    <property type="entry name" value="Anticodon-binding domain"/>
    <property type="match status" value="1"/>
</dbReference>
<dbReference type="SUPFAM" id="SSF55681">
    <property type="entry name" value="Class II aaRS and biotin synthetases"/>
    <property type="match status" value="1"/>
</dbReference>
<name>A0A3N4M757_9PEZI</name>
<keyword evidence="7 12" id="KW-0030">Aminoacyl-tRNA synthetase</keyword>
<evidence type="ECO:0000256" key="10">
    <source>
        <dbReference type="SAM" id="MobiDB-lite"/>
    </source>
</evidence>
<evidence type="ECO:0000256" key="9">
    <source>
        <dbReference type="ARBA" id="ARBA00047671"/>
    </source>
</evidence>
<dbReference type="GO" id="GO:0006433">
    <property type="term" value="P:prolyl-tRNA aminoacylation"/>
    <property type="evidence" value="ECO:0007669"/>
    <property type="project" value="InterPro"/>
</dbReference>
<dbReference type="SUPFAM" id="SSF52954">
    <property type="entry name" value="Class II aaRS ABD-related"/>
    <property type="match status" value="1"/>
</dbReference>
<evidence type="ECO:0000256" key="7">
    <source>
        <dbReference type="ARBA" id="ARBA00023146"/>
    </source>
</evidence>
<dbReference type="InterPro" id="IPR004154">
    <property type="entry name" value="Anticodon-bd"/>
</dbReference>
<dbReference type="InterPro" id="IPR002314">
    <property type="entry name" value="aa-tRNA-synt_IIb"/>
</dbReference>
<dbReference type="EC" id="6.1.1.15" evidence="2"/>
<evidence type="ECO:0000256" key="3">
    <source>
        <dbReference type="ARBA" id="ARBA00022598"/>
    </source>
</evidence>
<comment type="catalytic activity">
    <reaction evidence="9">
        <text>tRNA(Pro) + L-proline + ATP = L-prolyl-tRNA(Pro) + AMP + diphosphate</text>
        <dbReference type="Rhea" id="RHEA:14305"/>
        <dbReference type="Rhea" id="RHEA-COMP:9700"/>
        <dbReference type="Rhea" id="RHEA-COMP:9702"/>
        <dbReference type="ChEBI" id="CHEBI:30616"/>
        <dbReference type="ChEBI" id="CHEBI:33019"/>
        <dbReference type="ChEBI" id="CHEBI:60039"/>
        <dbReference type="ChEBI" id="CHEBI:78442"/>
        <dbReference type="ChEBI" id="CHEBI:78532"/>
        <dbReference type="ChEBI" id="CHEBI:456215"/>
        <dbReference type="EC" id="6.1.1.15"/>
    </reaction>
</comment>
<dbReference type="OrthoDB" id="10267474at2759"/>
<feature type="domain" description="Aminoacyl-transfer RNA synthetases class-II family profile" evidence="11">
    <location>
        <begin position="44"/>
        <end position="497"/>
    </location>
</feature>
<dbReference type="GO" id="GO:0005524">
    <property type="term" value="F:ATP binding"/>
    <property type="evidence" value="ECO:0007669"/>
    <property type="project" value="UniProtKB-KW"/>
</dbReference>
<evidence type="ECO:0000256" key="2">
    <source>
        <dbReference type="ARBA" id="ARBA00012831"/>
    </source>
</evidence>
<dbReference type="Proteomes" id="UP000267821">
    <property type="component" value="Unassembled WGS sequence"/>
</dbReference>
<dbReference type="InParanoid" id="A0A3N4M757"/>
<dbReference type="PANTHER" id="PTHR42753">
    <property type="entry name" value="MITOCHONDRIAL RIBOSOME PROTEIN L39/PROLYL-TRNA LIGASE FAMILY MEMBER"/>
    <property type="match status" value="1"/>
</dbReference>
<evidence type="ECO:0000256" key="6">
    <source>
        <dbReference type="ARBA" id="ARBA00022917"/>
    </source>
</evidence>
<dbReference type="EMBL" id="ML121536">
    <property type="protein sequence ID" value="RPB25875.1"/>
    <property type="molecule type" value="Genomic_DNA"/>
</dbReference>
<dbReference type="AlphaFoldDB" id="A0A3N4M757"/>
<accession>A0A3N4M757</accession>
<keyword evidence="3" id="KW-0436">Ligase</keyword>
<gene>
    <name evidence="12" type="ORF">L211DRAFT_856520</name>
</gene>
<sequence length="614" mass="68956">MSNFFIPTGGITAHAEEEDVHALLIRAGFLRQAYSGIFHLLPLGLRVHEKIEKLIDKHMKAIGASKLALSTISSEALWTKSGRLEKGGQELIRFRDRKDTKFLLSPTHEEEITNLVSSMVNSYRQLPLRLYQISRKYRDERRPRAGLLRSREFTMKDLYTFDCDDATAIKTYNDICNEYRALFEELKIPYIVAEADSGTMGGNLSHEYHIPSPSGEDVVITCTSCSYAANEVCAKSAPPRPYETFELDPQIAVFHGITKDRKTLINAFYPKLREPAADPKKKRIQDAERHLDPREPEGSIHLNEVNPHRIKDLIPDYDPSVQSPLELFKQHFVEYDPVALHFAHHEDPAKSDPEKYSQIINIYDHRLSFFPDLNNSFANHSQIATQFSASKDIPTTNIDTSADPVAEPINVLKIFDGDLCPRCSNGSLTITNAIELGHTFHLGTRYTVPLNARASSPAEEDMGKMVPMSMGCHGIGVSRMIAAIAENFRDNKGLMWPRVIAPYDVCIIGTRGEGMEDIYDILTSEDVVGEAVEVENGLRSLDVVLDDRQKSIVWKMNDADLIGYPVVLVLGRAWKQDGQVEVQCRAKGFQGTGKSKIVEVGELRKVVADLLNDM</sequence>
<keyword evidence="6" id="KW-0648">Protein biosynthesis</keyword>
<evidence type="ECO:0000256" key="5">
    <source>
        <dbReference type="ARBA" id="ARBA00022840"/>
    </source>
</evidence>
<keyword evidence="13" id="KW-1185">Reference proteome</keyword>
<dbReference type="InterPro" id="IPR002316">
    <property type="entry name" value="Pro-tRNA-ligase_IIa"/>
</dbReference>
<dbReference type="FunCoup" id="A0A3N4M757">
    <property type="interactions" value="412"/>
</dbReference>
<organism evidence="12 13">
    <name type="scientific">Terfezia boudieri ATCC MYA-4762</name>
    <dbReference type="NCBI Taxonomy" id="1051890"/>
    <lineage>
        <taxon>Eukaryota</taxon>
        <taxon>Fungi</taxon>
        <taxon>Dikarya</taxon>
        <taxon>Ascomycota</taxon>
        <taxon>Pezizomycotina</taxon>
        <taxon>Pezizomycetes</taxon>
        <taxon>Pezizales</taxon>
        <taxon>Pezizaceae</taxon>
        <taxon>Terfezia</taxon>
    </lineage>
</organism>
<dbReference type="PRINTS" id="PR01046">
    <property type="entry name" value="TRNASYNTHPRO"/>
</dbReference>
<dbReference type="GO" id="GO:0005739">
    <property type="term" value="C:mitochondrion"/>
    <property type="evidence" value="ECO:0007669"/>
    <property type="project" value="TreeGrafter"/>
</dbReference>
<feature type="region of interest" description="Disordered" evidence="10">
    <location>
        <begin position="276"/>
        <end position="301"/>
    </location>
</feature>
<protein>
    <recommendedName>
        <fullName evidence="2">proline--tRNA ligase</fullName>
        <ecNumber evidence="2">6.1.1.15</ecNumber>
    </recommendedName>
    <alternativeName>
        <fullName evidence="8">Prolyl-tRNA synthetase</fullName>
    </alternativeName>
</protein>
<evidence type="ECO:0000259" key="11">
    <source>
        <dbReference type="PROSITE" id="PS50862"/>
    </source>
</evidence>
<proteinExistence type="inferred from homology"/>
<dbReference type="Pfam" id="PF00587">
    <property type="entry name" value="tRNA-synt_2b"/>
    <property type="match status" value="1"/>
</dbReference>
<evidence type="ECO:0000256" key="1">
    <source>
        <dbReference type="ARBA" id="ARBA00008226"/>
    </source>
</evidence>
<comment type="similarity">
    <text evidence="1">Belongs to the class-II aminoacyl-tRNA synthetase family.</text>
</comment>
<dbReference type="InterPro" id="IPR045864">
    <property type="entry name" value="aa-tRNA-synth_II/BPL/LPL"/>
</dbReference>
<dbReference type="InterPro" id="IPR050062">
    <property type="entry name" value="Pro-tRNA_synthetase"/>
</dbReference>
<reference evidence="12 13" key="1">
    <citation type="journal article" date="2018" name="Nat. Ecol. Evol.">
        <title>Pezizomycetes genomes reveal the molecular basis of ectomycorrhizal truffle lifestyle.</title>
        <authorList>
            <person name="Murat C."/>
            <person name="Payen T."/>
            <person name="Noel B."/>
            <person name="Kuo A."/>
            <person name="Morin E."/>
            <person name="Chen J."/>
            <person name="Kohler A."/>
            <person name="Krizsan K."/>
            <person name="Balestrini R."/>
            <person name="Da Silva C."/>
            <person name="Montanini B."/>
            <person name="Hainaut M."/>
            <person name="Levati E."/>
            <person name="Barry K.W."/>
            <person name="Belfiori B."/>
            <person name="Cichocki N."/>
            <person name="Clum A."/>
            <person name="Dockter R.B."/>
            <person name="Fauchery L."/>
            <person name="Guy J."/>
            <person name="Iotti M."/>
            <person name="Le Tacon F."/>
            <person name="Lindquist E.A."/>
            <person name="Lipzen A."/>
            <person name="Malagnac F."/>
            <person name="Mello A."/>
            <person name="Molinier V."/>
            <person name="Miyauchi S."/>
            <person name="Poulain J."/>
            <person name="Riccioni C."/>
            <person name="Rubini A."/>
            <person name="Sitrit Y."/>
            <person name="Splivallo R."/>
            <person name="Traeger S."/>
            <person name="Wang M."/>
            <person name="Zifcakova L."/>
            <person name="Wipf D."/>
            <person name="Zambonelli A."/>
            <person name="Paolocci F."/>
            <person name="Nowrousian M."/>
            <person name="Ottonello S."/>
            <person name="Baldrian P."/>
            <person name="Spatafora J.W."/>
            <person name="Henrissat B."/>
            <person name="Nagy L.G."/>
            <person name="Aury J.M."/>
            <person name="Wincker P."/>
            <person name="Grigoriev I.V."/>
            <person name="Bonfante P."/>
            <person name="Martin F.M."/>
        </authorList>
    </citation>
    <scope>NUCLEOTIDE SEQUENCE [LARGE SCALE GENOMIC DNA]</scope>
    <source>
        <strain evidence="12 13">ATCC MYA-4762</strain>
    </source>
</reference>
<evidence type="ECO:0000313" key="13">
    <source>
        <dbReference type="Proteomes" id="UP000267821"/>
    </source>
</evidence>
<dbReference type="InterPro" id="IPR036621">
    <property type="entry name" value="Anticodon-bd_dom_sf"/>
</dbReference>
<dbReference type="PANTHER" id="PTHR42753:SF2">
    <property type="entry name" value="PROLINE--TRNA LIGASE"/>
    <property type="match status" value="1"/>
</dbReference>
<dbReference type="Gene3D" id="3.30.930.10">
    <property type="entry name" value="Bira Bifunctional Protein, Domain 2"/>
    <property type="match status" value="2"/>
</dbReference>
<evidence type="ECO:0000313" key="12">
    <source>
        <dbReference type="EMBL" id="RPB25875.1"/>
    </source>
</evidence>
<dbReference type="GO" id="GO:0004827">
    <property type="term" value="F:proline-tRNA ligase activity"/>
    <property type="evidence" value="ECO:0007669"/>
    <property type="project" value="UniProtKB-EC"/>
</dbReference>
<dbReference type="Pfam" id="PF03129">
    <property type="entry name" value="HGTP_anticodon"/>
    <property type="match status" value="1"/>
</dbReference>
<evidence type="ECO:0000256" key="8">
    <source>
        <dbReference type="ARBA" id="ARBA00029731"/>
    </source>
</evidence>
<dbReference type="STRING" id="1051890.A0A3N4M757"/>